<name>A0A913ZU62_PATMI</name>
<dbReference type="InterPro" id="IPR036397">
    <property type="entry name" value="RNaseH_sf"/>
</dbReference>
<dbReference type="InterPro" id="IPR050951">
    <property type="entry name" value="Retrovirus_Pol_polyprotein"/>
</dbReference>
<dbReference type="PANTHER" id="PTHR37984:SF15">
    <property type="entry name" value="INTEGRASE CATALYTIC DOMAIN-CONTAINING PROTEIN"/>
    <property type="match status" value="1"/>
</dbReference>
<evidence type="ECO:0008006" key="4">
    <source>
        <dbReference type="Google" id="ProtNLM"/>
    </source>
</evidence>
<dbReference type="SUPFAM" id="SSF53098">
    <property type="entry name" value="Ribonuclease H-like"/>
    <property type="match status" value="1"/>
</dbReference>
<dbReference type="Proteomes" id="UP000887568">
    <property type="component" value="Unplaced"/>
</dbReference>
<protein>
    <recommendedName>
        <fullName evidence="4">Integrase catalytic domain-containing protein</fullName>
    </recommendedName>
</protein>
<evidence type="ECO:0000313" key="2">
    <source>
        <dbReference type="EnsemblMetazoa" id="XP_038054616.1"/>
    </source>
</evidence>
<dbReference type="EnsemblMetazoa" id="XM_038198688.1">
    <property type="protein sequence ID" value="XP_038054616.1"/>
    <property type="gene ID" value="LOC119726831"/>
</dbReference>
<dbReference type="GO" id="GO:0003676">
    <property type="term" value="F:nucleic acid binding"/>
    <property type="evidence" value="ECO:0007669"/>
    <property type="project" value="InterPro"/>
</dbReference>
<proteinExistence type="predicted"/>
<dbReference type="OrthoDB" id="441285at2759"/>
<dbReference type="InterPro" id="IPR012337">
    <property type="entry name" value="RNaseH-like_sf"/>
</dbReference>
<keyword evidence="3" id="KW-1185">Reference proteome</keyword>
<evidence type="ECO:0000313" key="3">
    <source>
        <dbReference type="Proteomes" id="UP000887568"/>
    </source>
</evidence>
<feature type="compositionally biased region" description="Basic and acidic residues" evidence="1">
    <location>
        <begin position="189"/>
        <end position="198"/>
    </location>
</feature>
<accession>A0A913ZU62</accession>
<dbReference type="RefSeq" id="XP_038054616.1">
    <property type="nucleotide sequence ID" value="XM_038198688.1"/>
</dbReference>
<sequence length="317" mass="35690">MTEMFNRTLLSMLGTLEPTKKVDWAMYVESMTHAYNSTRHDSTGYSPFHLMFLRGPRLPADLIIEPVESPDTAQADGSHHGYVQRLKRHMLEAYQQVNTAATKARMKQKVNYDKKVREAPVQLGSKLLVANKTPRGKGKLRDNWEEIPYVVIRKLQGFPVYTVRQMGSRKTRTLHRDIITACPFDVPEEESKSTRPEEIAEAAPTLSHSKSEGLPGDCNPNTKVSTEDEPLQSGTESSATRQSVPDTASEYEASDESDSSSTDDEPPPAAYNLRRNIKFPNRLGNWCREVAYSDCLALLRTTMDLTSGECKEEKFIS</sequence>
<feature type="region of interest" description="Disordered" evidence="1">
    <location>
        <begin position="185"/>
        <end position="272"/>
    </location>
</feature>
<dbReference type="Gene3D" id="3.30.420.10">
    <property type="entry name" value="Ribonuclease H-like superfamily/Ribonuclease H"/>
    <property type="match status" value="1"/>
</dbReference>
<dbReference type="GeneID" id="119726831"/>
<dbReference type="AlphaFoldDB" id="A0A913ZU62"/>
<reference evidence="2" key="1">
    <citation type="submission" date="2022-11" db="UniProtKB">
        <authorList>
            <consortium name="EnsemblMetazoa"/>
        </authorList>
    </citation>
    <scope>IDENTIFICATION</scope>
</reference>
<feature type="compositionally biased region" description="Polar residues" evidence="1">
    <location>
        <begin position="232"/>
        <end position="245"/>
    </location>
</feature>
<dbReference type="OMA" id="CREVAYS"/>
<feature type="compositionally biased region" description="Acidic residues" evidence="1">
    <location>
        <begin position="252"/>
        <end position="266"/>
    </location>
</feature>
<organism evidence="2 3">
    <name type="scientific">Patiria miniata</name>
    <name type="common">Bat star</name>
    <name type="synonym">Asterina miniata</name>
    <dbReference type="NCBI Taxonomy" id="46514"/>
    <lineage>
        <taxon>Eukaryota</taxon>
        <taxon>Metazoa</taxon>
        <taxon>Echinodermata</taxon>
        <taxon>Eleutherozoa</taxon>
        <taxon>Asterozoa</taxon>
        <taxon>Asteroidea</taxon>
        <taxon>Valvatacea</taxon>
        <taxon>Valvatida</taxon>
        <taxon>Asterinidae</taxon>
        <taxon>Patiria</taxon>
    </lineage>
</organism>
<dbReference type="PANTHER" id="PTHR37984">
    <property type="entry name" value="PROTEIN CBG26694"/>
    <property type="match status" value="1"/>
</dbReference>
<evidence type="ECO:0000256" key="1">
    <source>
        <dbReference type="SAM" id="MobiDB-lite"/>
    </source>
</evidence>